<evidence type="ECO:0000313" key="3">
    <source>
        <dbReference type="EMBL" id="VBB18756.1"/>
    </source>
</evidence>
<keyword evidence="2" id="KW-1133">Transmembrane helix</keyword>
<dbReference type="EMBL" id="UPSH01000001">
    <property type="protein sequence ID" value="VBB18756.1"/>
    <property type="molecule type" value="Genomic_DNA"/>
</dbReference>
<name>A0A5K0UBZ5_9VIRU</name>
<accession>A0A5K0UBZ5</accession>
<evidence type="ECO:0000313" key="4">
    <source>
        <dbReference type="Proteomes" id="UP000594342"/>
    </source>
</evidence>
<dbReference type="Proteomes" id="UP000594342">
    <property type="component" value="Unassembled WGS sequence"/>
</dbReference>
<keyword evidence="4" id="KW-1185">Reference proteome</keyword>
<feature type="compositionally biased region" description="Low complexity" evidence="1">
    <location>
        <begin position="283"/>
        <end position="298"/>
    </location>
</feature>
<feature type="transmembrane region" description="Helical" evidence="2">
    <location>
        <begin position="92"/>
        <end position="115"/>
    </location>
</feature>
<evidence type="ECO:0000256" key="1">
    <source>
        <dbReference type="SAM" id="MobiDB-lite"/>
    </source>
</evidence>
<comment type="caution">
    <text evidence="3">The sequence shown here is derived from an EMBL/GenBank/DDBJ whole genome shotgun (WGS) entry which is preliminary data.</text>
</comment>
<feature type="region of interest" description="Disordered" evidence="1">
    <location>
        <begin position="283"/>
        <end position="305"/>
    </location>
</feature>
<reference evidence="3 4" key="1">
    <citation type="submission" date="2018-10" db="EMBL/GenBank/DDBJ databases">
        <authorList>
            <consortium name="IHU Genomes"/>
        </authorList>
    </citation>
    <scope>NUCLEOTIDE SEQUENCE [LARGE SCALE GENOMIC DNA]</scope>
    <source>
        <strain evidence="3 4">A1</strain>
    </source>
</reference>
<organism evidence="3 4">
    <name type="scientific">Yasminevirus sp. GU-2018</name>
    <dbReference type="NCBI Taxonomy" id="2420051"/>
    <lineage>
        <taxon>Viruses</taxon>
        <taxon>Varidnaviria</taxon>
        <taxon>Bamfordvirae</taxon>
        <taxon>Nucleocytoviricota</taxon>
        <taxon>Megaviricetes</taxon>
        <taxon>Imitervirales</taxon>
        <taxon>Mimiviridae</taxon>
        <taxon>Klosneuvirinae</taxon>
        <taxon>Yasminevirus</taxon>
        <taxon>Yasminevirus saudimassiliense</taxon>
    </lineage>
</organism>
<sequence>MDDTNQKHRGESNQRQLSDKIEPSDNNHERLPIRTFAISSDETDISHSFTNKKGSKKINRYDKYKNSEMKCDDSHGIVYGVASGVVRSYIKLIGYCISIYCTLLLRVCLLLSFTLDLIKYIQDVLCGKCTNGLSRLKSVTKKRTPCTFKCKNVSSCVDTDTSDSIGTNIDSLVSYGPITCCNKRSSDTKNKPKCSIYMLRNTKDEKIINNQLVEMMRSIVELLKSSQTEHEVIENNKKDSCEGIVVITTKDTPLFGVRNLTTVPVTTFVTTSTTNTTDTEGIIVSSNESNPESVNVVPDQNEKSM</sequence>
<evidence type="ECO:0000256" key="2">
    <source>
        <dbReference type="SAM" id="Phobius"/>
    </source>
</evidence>
<keyword evidence="2" id="KW-0812">Transmembrane</keyword>
<proteinExistence type="predicted"/>
<feature type="region of interest" description="Disordered" evidence="1">
    <location>
        <begin position="1"/>
        <end position="30"/>
    </location>
</feature>
<protein>
    <submittedName>
        <fullName evidence="3">Uncharacterized protein</fullName>
    </submittedName>
</protein>
<gene>
    <name evidence="3" type="ORF">YASMINEVIRUS_1288</name>
</gene>
<keyword evidence="2" id="KW-0472">Membrane</keyword>